<dbReference type="InterPro" id="IPR004211">
    <property type="entry name" value="Endonuclease_7"/>
</dbReference>
<dbReference type="InterPro" id="IPR038563">
    <property type="entry name" value="Endonuclease_7_sf"/>
</dbReference>
<reference evidence="1 2" key="1">
    <citation type="submission" date="2024-06" db="EMBL/GenBank/DDBJ databases">
        <title>The Natural Products Discovery Center: Release of the First 8490 Sequenced Strains for Exploring Actinobacteria Biosynthetic Diversity.</title>
        <authorList>
            <person name="Kalkreuter E."/>
            <person name="Kautsar S.A."/>
            <person name="Yang D."/>
            <person name="Bader C.D."/>
            <person name="Teijaro C.N."/>
            <person name="Fluegel L."/>
            <person name="Davis C.M."/>
            <person name="Simpson J.R."/>
            <person name="Lauterbach L."/>
            <person name="Steele A.D."/>
            <person name="Gui C."/>
            <person name="Meng S."/>
            <person name="Li G."/>
            <person name="Viehrig K."/>
            <person name="Ye F."/>
            <person name="Su P."/>
            <person name="Kiefer A.F."/>
            <person name="Nichols A."/>
            <person name="Cepeda A.J."/>
            <person name="Yan W."/>
            <person name="Fan B."/>
            <person name="Jiang Y."/>
            <person name="Adhikari A."/>
            <person name="Zheng C.-J."/>
            <person name="Schuster L."/>
            <person name="Cowan T.M."/>
            <person name="Smanski M.J."/>
            <person name="Chevrette M.G."/>
            <person name="De Carvalho L.P.S."/>
            <person name="Shen B."/>
        </authorList>
    </citation>
    <scope>NUCLEOTIDE SEQUENCE [LARGE SCALE GENOMIC DNA]</scope>
    <source>
        <strain evidence="1 2">NPDC046838</strain>
    </source>
</reference>
<keyword evidence="1" id="KW-0378">Hydrolase</keyword>
<name>A0ABV3BWR9_9ACTN</name>
<accession>A0ABV3BWR9</accession>
<dbReference type="Pfam" id="PF02945">
    <property type="entry name" value="Endonuclease_7"/>
    <property type="match status" value="1"/>
</dbReference>
<keyword evidence="2" id="KW-1185">Reference proteome</keyword>
<keyword evidence="1" id="KW-0255">Endonuclease</keyword>
<dbReference type="GO" id="GO:0004519">
    <property type="term" value="F:endonuclease activity"/>
    <property type="evidence" value="ECO:0007669"/>
    <property type="project" value="UniProtKB-KW"/>
</dbReference>
<organism evidence="1 2">
    <name type="scientific">Streptomyces atriruber</name>
    <dbReference type="NCBI Taxonomy" id="545121"/>
    <lineage>
        <taxon>Bacteria</taxon>
        <taxon>Bacillati</taxon>
        <taxon>Actinomycetota</taxon>
        <taxon>Actinomycetes</taxon>
        <taxon>Kitasatosporales</taxon>
        <taxon>Streptomycetaceae</taxon>
        <taxon>Streptomyces</taxon>
    </lineage>
</organism>
<dbReference type="RefSeq" id="WP_359356063.1">
    <property type="nucleotide sequence ID" value="NZ_JBEYXV010000020.1"/>
</dbReference>
<keyword evidence="1" id="KW-0540">Nuclease</keyword>
<proteinExistence type="predicted"/>
<evidence type="ECO:0000313" key="1">
    <source>
        <dbReference type="EMBL" id="MEU6825462.1"/>
    </source>
</evidence>
<dbReference type="Gene3D" id="3.40.1800.10">
    <property type="entry name" value="His-Me finger endonucleases"/>
    <property type="match status" value="1"/>
</dbReference>
<gene>
    <name evidence="1" type="ORF">ABZ921_33025</name>
</gene>
<dbReference type="SUPFAM" id="SSF54060">
    <property type="entry name" value="His-Me finger endonucleases"/>
    <property type="match status" value="1"/>
</dbReference>
<dbReference type="Proteomes" id="UP001551176">
    <property type="component" value="Unassembled WGS sequence"/>
</dbReference>
<sequence>MYKMTRTNYEDMLASQGGGCAVCATATCGSGMRFCVDHDHNCCHAVPTCGKCNRGLLCHSCNRAIGLLGDSPVLLIKALAYLKGDSSPEGGFQIAE</sequence>
<comment type="caution">
    <text evidence="1">The sequence shown here is derived from an EMBL/GenBank/DDBJ whole genome shotgun (WGS) entry which is preliminary data.</text>
</comment>
<dbReference type="EMBL" id="JBEYXV010000020">
    <property type="protein sequence ID" value="MEU6825462.1"/>
    <property type="molecule type" value="Genomic_DNA"/>
</dbReference>
<evidence type="ECO:0000313" key="2">
    <source>
        <dbReference type="Proteomes" id="UP001551176"/>
    </source>
</evidence>
<protein>
    <submittedName>
        <fullName evidence="1">Endonuclease domain-containing protein</fullName>
    </submittedName>
</protein>
<dbReference type="InterPro" id="IPR044925">
    <property type="entry name" value="His-Me_finger_sf"/>
</dbReference>